<protein>
    <submittedName>
        <fullName evidence="1">Uncharacterized protein</fullName>
    </submittedName>
</protein>
<accession>A0A3M7Q654</accession>
<proteinExistence type="predicted"/>
<name>A0A3M7Q654_BRAPC</name>
<dbReference type="Proteomes" id="UP000276133">
    <property type="component" value="Unassembled WGS sequence"/>
</dbReference>
<dbReference type="AlphaFoldDB" id="A0A3M7Q654"/>
<evidence type="ECO:0000313" key="2">
    <source>
        <dbReference type="Proteomes" id="UP000276133"/>
    </source>
</evidence>
<comment type="caution">
    <text evidence="1">The sequence shown here is derived from an EMBL/GenBank/DDBJ whole genome shotgun (WGS) entry which is preliminary data.</text>
</comment>
<reference evidence="1 2" key="1">
    <citation type="journal article" date="2018" name="Sci. Rep.">
        <title>Genomic signatures of local adaptation to the degree of environmental predictability in rotifers.</title>
        <authorList>
            <person name="Franch-Gras L."/>
            <person name="Hahn C."/>
            <person name="Garcia-Roger E.M."/>
            <person name="Carmona M.J."/>
            <person name="Serra M."/>
            <person name="Gomez A."/>
        </authorList>
    </citation>
    <scope>NUCLEOTIDE SEQUENCE [LARGE SCALE GENOMIC DNA]</scope>
    <source>
        <strain evidence="1">HYR1</strain>
    </source>
</reference>
<gene>
    <name evidence="1" type="ORF">BpHYR1_038452</name>
</gene>
<dbReference type="EMBL" id="REGN01007315">
    <property type="protein sequence ID" value="RNA06682.1"/>
    <property type="molecule type" value="Genomic_DNA"/>
</dbReference>
<sequence>MDPYVKSPELTASKAHTLGLAEQHTYPENKIGSYRYCEFEDCEVSHKKVQFKIKFVKKVPQNILHYIAETSQIIIIKFNLDPSLYLANF</sequence>
<evidence type="ECO:0000313" key="1">
    <source>
        <dbReference type="EMBL" id="RNA06682.1"/>
    </source>
</evidence>
<organism evidence="1 2">
    <name type="scientific">Brachionus plicatilis</name>
    <name type="common">Marine rotifer</name>
    <name type="synonym">Brachionus muelleri</name>
    <dbReference type="NCBI Taxonomy" id="10195"/>
    <lineage>
        <taxon>Eukaryota</taxon>
        <taxon>Metazoa</taxon>
        <taxon>Spiralia</taxon>
        <taxon>Gnathifera</taxon>
        <taxon>Rotifera</taxon>
        <taxon>Eurotatoria</taxon>
        <taxon>Monogononta</taxon>
        <taxon>Pseudotrocha</taxon>
        <taxon>Ploima</taxon>
        <taxon>Brachionidae</taxon>
        <taxon>Brachionus</taxon>
    </lineage>
</organism>
<keyword evidence="2" id="KW-1185">Reference proteome</keyword>